<dbReference type="InterPro" id="IPR008929">
    <property type="entry name" value="Chondroitin_lyas"/>
</dbReference>
<evidence type="ECO:0000256" key="2">
    <source>
        <dbReference type="ARBA" id="ARBA00022729"/>
    </source>
</evidence>
<dbReference type="InterPro" id="IPR012480">
    <property type="entry name" value="Hepar_II_III_C"/>
</dbReference>
<evidence type="ECO:0000256" key="1">
    <source>
        <dbReference type="ARBA" id="ARBA00004418"/>
    </source>
</evidence>
<dbReference type="Pfam" id="PF07940">
    <property type="entry name" value="Hepar_II_III_C"/>
    <property type="match status" value="1"/>
</dbReference>
<dbReference type="Proteomes" id="UP000516428">
    <property type="component" value="Chromosome"/>
</dbReference>
<evidence type="ECO:0000256" key="4">
    <source>
        <dbReference type="ARBA" id="ARBA00023239"/>
    </source>
</evidence>
<dbReference type="SUPFAM" id="SSF48230">
    <property type="entry name" value="Chondroitin AC/alginate lyase"/>
    <property type="match status" value="1"/>
</dbReference>
<feature type="domain" description="Heparinase II/III-like C-terminal" evidence="5">
    <location>
        <begin position="349"/>
        <end position="446"/>
    </location>
</feature>
<reference evidence="6 7" key="1">
    <citation type="submission" date="2020-09" db="EMBL/GenBank/DDBJ databases">
        <title>A novel species.</title>
        <authorList>
            <person name="Gao J."/>
        </authorList>
    </citation>
    <scope>NUCLEOTIDE SEQUENCE [LARGE SCALE GENOMIC DNA]</scope>
    <source>
        <strain evidence="6 7">CRXT-Y-14</strain>
    </source>
</reference>
<keyword evidence="3" id="KW-0574">Periplasm</keyword>
<sequence>MAAVKRAIPRERGGWWHAYVCPAHGLELDHGDPLTGVFPAGGARCARGCRVDTPDVRGAWTVLSHQAWARHARVLALRGEDAQALSLLLEHAEVYRESARASHEGAQGWMLRGRLFHQALTDAIWAVTVGHAVWTLAEHGTPGTDALLPLLDELERAALDARHVLVDRGDLASNYTTWLTAAGIATGRAAALVRGTPWDGAKQWLEGPHGLYAQVRACVGADGWEWEGSTYYHGFVLRAALLALRGVAPADVPADVAALLTGMVDVLAALATDGGVLPALNDGPYLRVPLALEWLELCALADGFAPAPRLAAVAARARLEAGDADDGLDRLLGRGSWFGGPALPARPVPAPVTMFGTAGYAVVRAAGAHAVLAFGPHGGSHGHRDKLALSLYGQEACWQPDPGEVPYGHQEFREHYASTAAHPAFAVDGAEQAECAGRLLARDATSVTAEVTGAYPGVRAVRRVEAAPTHLVDVLTLDVTDGGPRRLTGQLRPGVALDVQVQSEGALRTTWYGGDEVLHGWHVASEPVRPVTRPGPGPADDPQVARTWVDLTACASRLVLVSVYQAAAQGPAVTGVRLAGDEVVVELADGTRAGHGTGA</sequence>
<dbReference type="PANTHER" id="PTHR39210:SF1">
    <property type="entry name" value="HEPARIN-SULFATE LYASE"/>
    <property type="match status" value="1"/>
</dbReference>
<keyword evidence="7" id="KW-1185">Reference proteome</keyword>
<dbReference type="RefSeq" id="WP_188340518.1">
    <property type="nucleotide sequence ID" value="NZ_CP061281.1"/>
</dbReference>
<comment type="subcellular location">
    <subcellularLocation>
        <location evidence="1">Periplasm</location>
    </subcellularLocation>
</comment>
<organism evidence="6 7">
    <name type="scientific">Streptomyces xanthii</name>
    <dbReference type="NCBI Taxonomy" id="2768069"/>
    <lineage>
        <taxon>Bacteria</taxon>
        <taxon>Bacillati</taxon>
        <taxon>Actinomycetota</taxon>
        <taxon>Actinomycetes</taxon>
        <taxon>Kitasatosporales</taxon>
        <taxon>Streptomycetaceae</taxon>
        <taxon>Streptomyces</taxon>
    </lineage>
</organism>
<evidence type="ECO:0000313" key="7">
    <source>
        <dbReference type="Proteomes" id="UP000516428"/>
    </source>
</evidence>
<keyword evidence="2" id="KW-0732">Signal</keyword>
<dbReference type="GO" id="GO:0016829">
    <property type="term" value="F:lyase activity"/>
    <property type="evidence" value="ECO:0007669"/>
    <property type="project" value="UniProtKB-KW"/>
</dbReference>
<protein>
    <submittedName>
        <fullName evidence="6">Heparinase II/III family protein</fullName>
    </submittedName>
</protein>
<accession>A0A7H1BGK2</accession>
<evidence type="ECO:0000259" key="5">
    <source>
        <dbReference type="Pfam" id="PF07940"/>
    </source>
</evidence>
<dbReference type="KEGG" id="sxn:IAG42_32455"/>
<evidence type="ECO:0000313" key="6">
    <source>
        <dbReference type="EMBL" id="QNS07857.1"/>
    </source>
</evidence>
<dbReference type="EMBL" id="CP061281">
    <property type="protein sequence ID" value="QNS07857.1"/>
    <property type="molecule type" value="Genomic_DNA"/>
</dbReference>
<keyword evidence="4" id="KW-0456">Lyase</keyword>
<gene>
    <name evidence="6" type="ORF">IAG42_32455</name>
</gene>
<evidence type="ECO:0000256" key="3">
    <source>
        <dbReference type="ARBA" id="ARBA00022764"/>
    </source>
</evidence>
<dbReference type="Gene3D" id="2.70.98.70">
    <property type="match status" value="1"/>
</dbReference>
<dbReference type="GO" id="GO:0042597">
    <property type="term" value="C:periplasmic space"/>
    <property type="evidence" value="ECO:0007669"/>
    <property type="project" value="UniProtKB-SubCell"/>
</dbReference>
<dbReference type="AlphaFoldDB" id="A0A7H1BGK2"/>
<proteinExistence type="predicted"/>
<dbReference type="Gene3D" id="1.50.10.100">
    <property type="entry name" value="Chondroitin AC/alginate lyase"/>
    <property type="match status" value="1"/>
</dbReference>
<dbReference type="PANTHER" id="PTHR39210">
    <property type="entry name" value="HEPARIN-SULFATE LYASE"/>
    <property type="match status" value="1"/>
</dbReference>
<name>A0A7H1BGK2_9ACTN</name>